<evidence type="ECO:0000313" key="2">
    <source>
        <dbReference type="Proteomes" id="UP000185744"/>
    </source>
</evidence>
<dbReference type="EMBL" id="MSDW01000001">
    <property type="protein sequence ID" value="OKY78956.1"/>
    <property type="molecule type" value="Genomic_DNA"/>
</dbReference>
<keyword evidence="2" id="KW-1185">Reference proteome</keyword>
<evidence type="ECO:0000313" key="1">
    <source>
        <dbReference type="EMBL" id="OKY78956.1"/>
    </source>
</evidence>
<dbReference type="Proteomes" id="UP000185744">
    <property type="component" value="Unassembled WGS sequence"/>
</dbReference>
<proteinExistence type="predicted"/>
<sequence>MATKRAFLFTPLPPITRKQMTPVDKWKPLLLGRGGCHMKLKQLIKLLEINR</sequence>
<dbReference type="AlphaFoldDB" id="A0A1Q6DX69"/>
<comment type="caution">
    <text evidence="1">The sequence shown here is derived from an EMBL/GenBank/DDBJ whole genome shotgun (WGS) entry which is preliminary data.</text>
</comment>
<dbReference type="STRING" id="1903181.BTN85_1461"/>
<organism evidence="1 2">
    <name type="scientific">Methanohalarchaeum thermophilum</name>
    <dbReference type="NCBI Taxonomy" id="1903181"/>
    <lineage>
        <taxon>Archaea</taxon>
        <taxon>Methanobacteriati</taxon>
        <taxon>Methanobacteriota</taxon>
        <taxon>Methanonatronarchaeia</taxon>
        <taxon>Methanonatronarchaeales</taxon>
        <taxon>Methanonatronarchaeaceae</taxon>
        <taxon>Candidatus Methanohalarchaeum</taxon>
    </lineage>
</organism>
<name>A0A1Q6DX69_METT1</name>
<reference evidence="1" key="1">
    <citation type="submission" date="2016-12" db="EMBL/GenBank/DDBJ databases">
        <title>Discovery of methanogenic haloarchaea.</title>
        <authorList>
            <person name="Sorokin D.Y."/>
            <person name="Makarova K.S."/>
            <person name="Abbas B."/>
            <person name="Ferrer M."/>
            <person name="Golyshin P.N."/>
        </authorList>
    </citation>
    <scope>NUCLEOTIDE SEQUENCE [LARGE SCALE GENOMIC DNA]</scope>
    <source>
        <strain evidence="1">HMET1</strain>
    </source>
</reference>
<dbReference type="InParanoid" id="A0A1Q6DX69"/>
<protein>
    <submittedName>
        <fullName evidence="1">Uncharacterized protein</fullName>
    </submittedName>
</protein>
<gene>
    <name evidence="1" type="ORF">BTN85_1461</name>
</gene>
<accession>A0A1Q6DX69</accession>